<protein>
    <submittedName>
        <fullName evidence="2">Uncharacterized protein</fullName>
    </submittedName>
</protein>
<dbReference type="EMBL" id="PRDW01000004">
    <property type="protein sequence ID" value="PPB84107.1"/>
    <property type="molecule type" value="Genomic_DNA"/>
</dbReference>
<gene>
    <name evidence="2" type="ORF">B0O95_10457</name>
</gene>
<sequence length="200" mass="22101">MLADRQRPIRITSSVGCGAGKPWLTLGIPLLRLRLTAATARRRRPAATAGTSCMATLCQDSPGNPRVEREQVCLPASAPSRIQYIVRRAVALRAFGSTAPVDRARETEHVVCVWLPAAPTPLQPVPHARNHPGRSQVRDDPRHPQMISRMPGMARPVSRSPTRYRAGTSTRKPSKADCTSQLRVQQRGSWHASVRRRDDL</sequence>
<organism evidence="2 3">
    <name type="scientific">Mycetohabitans endofungorum</name>
    <dbReference type="NCBI Taxonomy" id="417203"/>
    <lineage>
        <taxon>Bacteria</taxon>
        <taxon>Pseudomonadati</taxon>
        <taxon>Pseudomonadota</taxon>
        <taxon>Betaproteobacteria</taxon>
        <taxon>Burkholderiales</taxon>
        <taxon>Burkholderiaceae</taxon>
        <taxon>Mycetohabitans</taxon>
    </lineage>
</organism>
<evidence type="ECO:0000256" key="1">
    <source>
        <dbReference type="SAM" id="MobiDB-lite"/>
    </source>
</evidence>
<reference evidence="2 3" key="1">
    <citation type="submission" date="2018-01" db="EMBL/GenBank/DDBJ databases">
        <title>Genomic Encyclopedia of Type Strains, Phase III (KMG-III): the genomes of soil and plant-associated and newly described type strains.</title>
        <authorList>
            <person name="Whitman W."/>
        </authorList>
    </citation>
    <scope>NUCLEOTIDE SEQUENCE [LARGE SCALE GENOMIC DNA]</scope>
    <source>
        <strain evidence="2 3">HKI456</strain>
    </source>
</reference>
<evidence type="ECO:0000313" key="3">
    <source>
        <dbReference type="Proteomes" id="UP000243096"/>
    </source>
</evidence>
<evidence type="ECO:0000313" key="2">
    <source>
        <dbReference type="EMBL" id="PPB84107.1"/>
    </source>
</evidence>
<dbReference type="AlphaFoldDB" id="A0A2P5KBM6"/>
<feature type="region of interest" description="Disordered" evidence="1">
    <location>
        <begin position="123"/>
        <end position="200"/>
    </location>
</feature>
<dbReference type="Proteomes" id="UP000243096">
    <property type="component" value="Unassembled WGS sequence"/>
</dbReference>
<comment type="caution">
    <text evidence="2">The sequence shown here is derived from an EMBL/GenBank/DDBJ whole genome shotgun (WGS) entry which is preliminary data.</text>
</comment>
<proteinExistence type="predicted"/>
<accession>A0A2P5KBM6</accession>
<keyword evidence="3" id="KW-1185">Reference proteome</keyword>
<name>A0A2P5KBM6_9BURK</name>
<feature type="compositionally biased region" description="Polar residues" evidence="1">
    <location>
        <begin position="167"/>
        <end position="188"/>
    </location>
</feature>